<name>A0A498D2E8_9FIRM</name>
<dbReference type="AlphaFoldDB" id="A0A498D2E8"/>
<reference evidence="3 4" key="1">
    <citation type="submission" date="2018-10" db="EMBL/GenBank/DDBJ databases">
        <title>Anaerotruncus faecis sp. nov., isolated from human feces.</title>
        <authorList>
            <person name="Wang Y.-J."/>
        </authorList>
    </citation>
    <scope>NUCLEOTIDE SEQUENCE [LARGE SCALE GENOMIC DNA]</scope>
    <source>
        <strain evidence="3 4">22A2-44</strain>
    </source>
</reference>
<dbReference type="Gene3D" id="1.10.287.1490">
    <property type="match status" value="1"/>
</dbReference>
<dbReference type="Proteomes" id="UP000276301">
    <property type="component" value="Unassembled WGS sequence"/>
</dbReference>
<gene>
    <name evidence="3" type="ORF">D4A47_01880</name>
</gene>
<comment type="caution">
    <text evidence="3">The sequence shown here is derived from an EMBL/GenBank/DDBJ whole genome shotgun (WGS) entry which is preliminary data.</text>
</comment>
<keyword evidence="4" id="KW-1185">Reference proteome</keyword>
<organism evidence="3 4">
    <name type="scientific">Anaerotruncus massiliensis</name>
    <name type="common">ex Liu et al. 2021</name>
    <dbReference type="NCBI Taxonomy" id="2321404"/>
    <lineage>
        <taxon>Bacteria</taxon>
        <taxon>Bacillati</taxon>
        <taxon>Bacillota</taxon>
        <taxon>Clostridia</taxon>
        <taxon>Eubacteriales</taxon>
        <taxon>Oscillospiraceae</taxon>
        <taxon>Anaerotruncus</taxon>
    </lineage>
</organism>
<protein>
    <recommendedName>
        <fullName evidence="5">DivIVA domain-containing protein</fullName>
    </recommendedName>
</protein>
<evidence type="ECO:0008006" key="5">
    <source>
        <dbReference type="Google" id="ProtNLM"/>
    </source>
</evidence>
<evidence type="ECO:0000313" key="3">
    <source>
        <dbReference type="EMBL" id="RLL14754.1"/>
    </source>
</evidence>
<evidence type="ECO:0000313" key="4">
    <source>
        <dbReference type="Proteomes" id="UP000276301"/>
    </source>
</evidence>
<evidence type="ECO:0000256" key="2">
    <source>
        <dbReference type="SAM" id="MobiDB-lite"/>
    </source>
</evidence>
<accession>A0A498D2E8</accession>
<feature type="region of interest" description="Disordered" evidence="2">
    <location>
        <begin position="228"/>
        <end position="257"/>
    </location>
</feature>
<dbReference type="EMBL" id="RCHT01000001">
    <property type="protein sequence ID" value="RLL14754.1"/>
    <property type="molecule type" value="Genomic_DNA"/>
</dbReference>
<feature type="coiled-coil region" evidence="1">
    <location>
        <begin position="24"/>
        <end position="118"/>
    </location>
</feature>
<proteinExistence type="predicted"/>
<dbReference type="RefSeq" id="WP_101551169.1">
    <property type="nucleotide sequence ID" value="NZ_DBFBJK010000042.1"/>
</dbReference>
<evidence type="ECO:0000256" key="1">
    <source>
        <dbReference type="SAM" id="Coils"/>
    </source>
</evidence>
<keyword evidence="1" id="KW-0175">Coiled coil</keyword>
<sequence length="257" mass="28892">MGEAGTFKTTTFGGFDKKSVLSYIDALNEQFHAAEADYAAKLEEYARAQDSQVAHIKKLEAQLADQEGKLTAVAEQLEKERGIARQAQEMISELDTQNKALQKQLSDSERELQIQIERGRQLQFKAESLDYKSKKYDELSGQIGDAMIEAKRNADQIIAEANGKAAQITDQAHAYMRNFYSELGSFKGDAARLRKSIEEILFVLNDRIDVMQEVVRQVEKKFGDDTRLDYTEEQPPFSEPADEAGYLGGAVDEHLPD</sequence>